<sequence>MSNAVKLQTVGEATSSVKGVFESTFSSLAKSLSLPQLKDSFLQNIIYILMVIVILIGILVYIQMVGINSVNPLDLPPTKEVKKIEIQKIVEGFDTEQTGGLEESAHDINNANDMGNEDGNLYNGVFNNIYNSPYNNISGGDDHLWDEMTTDIHHDDSMQHNKKKK</sequence>
<feature type="transmembrane region" description="Helical" evidence="1">
    <location>
        <begin position="41"/>
        <end position="62"/>
    </location>
</feature>
<dbReference type="AlphaFoldDB" id="A0A6C0EY52"/>
<dbReference type="EMBL" id="MN738968">
    <property type="protein sequence ID" value="QHT33433.1"/>
    <property type="molecule type" value="Genomic_DNA"/>
</dbReference>
<protein>
    <submittedName>
        <fullName evidence="2">Uncharacterized protein</fullName>
    </submittedName>
</protein>
<keyword evidence="1" id="KW-0472">Membrane</keyword>
<reference evidence="2" key="1">
    <citation type="journal article" date="2020" name="Nature">
        <title>Giant virus diversity and host interactions through global metagenomics.</title>
        <authorList>
            <person name="Schulz F."/>
            <person name="Roux S."/>
            <person name="Paez-Espino D."/>
            <person name="Jungbluth S."/>
            <person name="Walsh D.A."/>
            <person name="Denef V.J."/>
            <person name="McMahon K.D."/>
            <person name="Konstantinidis K.T."/>
            <person name="Eloe-Fadrosh E.A."/>
            <person name="Kyrpides N.C."/>
            <person name="Woyke T."/>
        </authorList>
    </citation>
    <scope>NUCLEOTIDE SEQUENCE</scope>
    <source>
        <strain evidence="2">GVMAG-M-3300009161-36</strain>
    </source>
</reference>
<name>A0A6C0EY52_9ZZZZ</name>
<keyword evidence="1" id="KW-0812">Transmembrane</keyword>
<evidence type="ECO:0000256" key="1">
    <source>
        <dbReference type="SAM" id="Phobius"/>
    </source>
</evidence>
<proteinExistence type="predicted"/>
<evidence type="ECO:0000313" key="2">
    <source>
        <dbReference type="EMBL" id="QHT33433.1"/>
    </source>
</evidence>
<organism evidence="2">
    <name type="scientific">viral metagenome</name>
    <dbReference type="NCBI Taxonomy" id="1070528"/>
    <lineage>
        <taxon>unclassified sequences</taxon>
        <taxon>metagenomes</taxon>
        <taxon>organismal metagenomes</taxon>
    </lineage>
</organism>
<accession>A0A6C0EY52</accession>
<keyword evidence="1" id="KW-1133">Transmembrane helix</keyword>